<evidence type="ECO:0000256" key="7">
    <source>
        <dbReference type="PROSITE-ProRule" id="PRU01360"/>
    </source>
</evidence>
<dbReference type="Gene3D" id="2.60.40.1120">
    <property type="entry name" value="Carboxypeptidase-like, regulatory domain"/>
    <property type="match status" value="1"/>
</dbReference>
<evidence type="ECO:0000256" key="6">
    <source>
        <dbReference type="ARBA" id="ARBA00023237"/>
    </source>
</evidence>
<dbReference type="SUPFAM" id="SSF49464">
    <property type="entry name" value="Carboxypeptidase regulatory domain-like"/>
    <property type="match status" value="1"/>
</dbReference>
<dbReference type="OrthoDB" id="9768177at2"/>
<dbReference type="EMBL" id="FRCY01000005">
    <property type="protein sequence ID" value="SHN00047.1"/>
    <property type="molecule type" value="Genomic_DNA"/>
</dbReference>
<evidence type="ECO:0000313" key="10">
    <source>
        <dbReference type="EMBL" id="SHN00047.1"/>
    </source>
</evidence>
<dbReference type="InterPro" id="IPR037066">
    <property type="entry name" value="Plug_dom_sf"/>
</dbReference>
<keyword evidence="3 7" id="KW-1134">Transmembrane beta strand</keyword>
<dbReference type="AlphaFoldDB" id="A0A1M7N963"/>
<dbReference type="InterPro" id="IPR023997">
    <property type="entry name" value="TonB-dep_OMP_SusC/RagA_CS"/>
</dbReference>
<evidence type="ECO:0000256" key="8">
    <source>
        <dbReference type="SAM" id="SignalP"/>
    </source>
</evidence>
<dbReference type="NCBIfam" id="TIGR04056">
    <property type="entry name" value="OMP_RagA_SusC"/>
    <property type="match status" value="1"/>
</dbReference>
<evidence type="ECO:0000256" key="1">
    <source>
        <dbReference type="ARBA" id="ARBA00004571"/>
    </source>
</evidence>
<protein>
    <submittedName>
        <fullName evidence="10">TonB-linked outer membrane protein, SusC/RagA family</fullName>
    </submittedName>
</protein>
<dbReference type="InterPro" id="IPR039426">
    <property type="entry name" value="TonB-dep_rcpt-like"/>
</dbReference>
<dbReference type="InterPro" id="IPR036942">
    <property type="entry name" value="Beta-barrel_TonB_sf"/>
</dbReference>
<sequence length="1085" mass="118548">MLNRLPNLKFRRHVFLCLLLLCPLLSRAQEKNISGTISDESGEGIPGVSVVIKGTQTGSISDMEGKYSISVPQDKSTLVFSFIGFLKKEIAIGSSNTIDVTMEEETKLLGEVVVTALNFEEDPDNLAATSSKISSESVVKSGEANLISGMAGKASGLQISAQGADPGAGALIQIRGQSTITGNTQPLIILDGVPISNSIEGAGGGGVVQQSRLNDINPNDIASIQVLKGASAAALWGSRAANGVIVINTKSGRKGDKINIGISSTLSFDRVNTFHSGQSNFGQGINGNYSPTHPNSWGDKIADRSGAADLLDESGRFFEARDGTRYYPILQKNNRETYVDHNFDQIYGTGTFMDNAINISGGDEKSDYYFSVGDLNQQGMMRGNNDYRRTTLRLNTSRKFNDFVKITNRTGYTRSFSNRVGRGNNTSGAQLGLLRTPPDFNNEHYIGSYYTGPNASPIENRQRSYRRYLGDSPIPIFNNPLWTMYEPENTSLVHRFINSFDLEVKPVDWFTFNTRLGIDNYSDERKAYFPISDSAGSGEGFYSESITNESEVNLDLIGRVVKNISPAISTSLIVGFNVNDRKFVSSGGSMRSFLIPNSPPNFSNATEENRTPENFQRNVRVARVYSNLNMSLRDALFINVSLAGESASTFGEMSDKTFYYPSSDIAWQFSQLEAIENASFFNFGKLRASYGVVGVQPLPYRSNTTFSATEFSNSPWGDNINGSQFGNGAYLIDTELGDAELRPERKTEYEIGADMRFLNNKLRTSITYYTNTVEDLLIPVSLAPSVGFASTYTNAATLENNGWEVDLGIDLISKADLRWSLNGNFNRNRNTVSNLAGTESLILAGRADRADMRAVEGYQAGVFWGGRFERDASGSLVLDENNFPMAAPTSGVIGDPNPDWRGGFGTTVSYRNLSLDILFETFQGGDFFGLTRGVMYTFGTHEDVGNEVVLDQALSNYAGETFPAGSIVRGNVHDFGGGPVLLDQTYYTSLGSGLGSAPEQFIEDGSWTRLRAVTLSYLINSAGFRNLTKFQSAEISVTGRNLLLWTGVSGIDPDTNYSGNIFARGYDYFNSPGSRSLLFSIKLNY</sequence>
<keyword evidence="4 7" id="KW-0812">Transmembrane</keyword>
<dbReference type="InterPro" id="IPR008969">
    <property type="entry name" value="CarboxyPept-like_regulatory"/>
</dbReference>
<keyword evidence="11" id="KW-1185">Reference proteome</keyword>
<dbReference type="SUPFAM" id="SSF56935">
    <property type="entry name" value="Porins"/>
    <property type="match status" value="1"/>
</dbReference>
<organism evidence="10 11">
    <name type="scientific">Cyclobacterium lianum</name>
    <dbReference type="NCBI Taxonomy" id="388280"/>
    <lineage>
        <taxon>Bacteria</taxon>
        <taxon>Pseudomonadati</taxon>
        <taxon>Bacteroidota</taxon>
        <taxon>Cytophagia</taxon>
        <taxon>Cytophagales</taxon>
        <taxon>Cyclobacteriaceae</taxon>
        <taxon>Cyclobacterium</taxon>
    </lineage>
</organism>
<dbReference type="NCBIfam" id="TIGR04057">
    <property type="entry name" value="SusC_RagA_signa"/>
    <property type="match status" value="1"/>
</dbReference>
<evidence type="ECO:0000256" key="4">
    <source>
        <dbReference type="ARBA" id="ARBA00022692"/>
    </source>
</evidence>
<evidence type="ECO:0000256" key="5">
    <source>
        <dbReference type="ARBA" id="ARBA00023136"/>
    </source>
</evidence>
<dbReference type="Proteomes" id="UP000184513">
    <property type="component" value="Unassembled WGS sequence"/>
</dbReference>
<feature type="chain" id="PRO_5012658373" evidence="8">
    <location>
        <begin position="29"/>
        <end position="1085"/>
    </location>
</feature>
<feature type="signal peptide" evidence="8">
    <location>
        <begin position="1"/>
        <end position="28"/>
    </location>
</feature>
<keyword evidence="5 7" id="KW-0472">Membrane</keyword>
<evidence type="ECO:0000259" key="9">
    <source>
        <dbReference type="Pfam" id="PF07715"/>
    </source>
</evidence>
<keyword evidence="8" id="KW-0732">Signal</keyword>
<gene>
    <name evidence="10" type="ORF">SAMN04488057_105140</name>
</gene>
<dbReference type="Gene3D" id="2.40.170.20">
    <property type="entry name" value="TonB-dependent receptor, beta-barrel domain"/>
    <property type="match status" value="1"/>
</dbReference>
<evidence type="ECO:0000256" key="2">
    <source>
        <dbReference type="ARBA" id="ARBA00022448"/>
    </source>
</evidence>
<dbReference type="InterPro" id="IPR023996">
    <property type="entry name" value="TonB-dep_OMP_SusC/RagA"/>
</dbReference>
<dbReference type="PROSITE" id="PS52016">
    <property type="entry name" value="TONB_DEPENDENT_REC_3"/>
    <property type="match status" value="1"/>
</dbReference>
<accession>A0A1M7N963</accession>
<reference evidence="10 11" key="1">
    <citation type="submission" date="2016-11" db="EMBL/GenBank/DDBJ databases">
        <authorList>
            <person name="Jaros S."/>
            <person name="Januszkiewicz K."/>
            <person name="Wedrychowicz H."/>
        </authorList>
    </citation>
    <scope>NUCLEOTIDE SEQUENCE [LARGE SCALE GENOMIC DNA]</scope>
    <source>
        <strain evidence="10 11">CGMCC 1.6102</strain>
    </source>
</reference>
<keyword evidence="2 7" id="KW-0813">Transport</keyword>
<dbReference type="Pfam" id="PF13715">
    <property type="entry name" value="CarbopepD_reg_2"/>
    <property type="match status" value="1"/>
</dbReference>
<comment type="similarity">
    <text evidence="7">Belongs to the TonB-dependent receptor family.</text>
</comment>
<dbReference type="STRING" id="388280.SAMN04488057_105140"/>
<name>A0A1M7N963_9BACT</name>
<dbReference type="InterPro" id="IPR012910">
    <property type="entry name" value="Plug_dom"/>
</dbReference>
<comment type="subcellular location">
    <subcellularLocation>
        <location evidence="1 7">Cell outer membrane</location>
        <topology evidence="1 7">Multi-pass membrane protein</topology>
    </subcellularLocation>
</comment>
<proteinExistence type="inferred from homology"/>
<evidence type="ECO:0000256" key="3">
    <source>
        <dbReference type="ARBA" id="ARBA00022452"/>
    </source>
</evidence>
<dbReference type="GO" id="GO:0009279">
    <property type="term" value="C:cell outer membrane"/>
    <property type="evidence" value="ECO:0007669"/>
    <property type="project" value="UniProtKB-SubCell"/>
</dbReference>
<evidence type="ECO:0000313" key="11">
    <source>
        <dbReference type="Proteomes" id="UP000184513"/>
    </source>
</evidence>
<dbReference type="Gene3D" id="2.170.130.10">
    <property type="entry name" value="TonB-dependent receptor, plug domain"/>
    <property type="match status" value="1"/>
</dbReference>
<dbReference type="Pfam" id="PF07715">
    <property type="entry name" value="Plug"/>
    <property type="match status" value="1"/>
</dbReference>
<dbReference type="RefSeq" id="WP_084097163.1">
    <property type="nucleotide sequence ID" value="NZ_FRCY01000005.1"/>
</dbReference>
<feature type="domain" description="TonB-dependent receptor plug" evidence="9">
    <location>
        <begin position="125"/>
        <end position="244"/>
    </location>
</feature>
<keyword evidence="6 7" id="KW-0998">Cell outer membrane</keyword>